<dbReference type="EMBL" id="PVSR01000044">
    <property type="protein sequence ID" value="PRW62043.1"/>
    <property type="molecule type" value="Genomic_DNA"/>
</dbReference>
<evidence type="ECO:0000313" key="1">
    <source>
        <dbReference type="EMBL" id="PRW62043.1"/>
    </source>
</evidence>
<accession>A0A2T0GSM2</accession>
<dbReference type="InterPro" id="IPR049906">
    <property type="entry name" value="LxmA-like_leader"/>
</dbReference>
<keyword evidence="2" id="KW-1185">Reference proteome</keyword>
<dbReference type="RefSeq" id="WP_106115029.1">
    <property type="nucleotide sequence ID" value="NZ_PVSR01000044.1"/>
</dbReference>
<dbReference type="InParanoid" id="A0A2T0GSM2"/>
<evidence type="ECO:0000313" key="2">
    <source>
        <dbReference type="Proteomes" id="UP000239352"/>
    </source>
</evidence>
<comment type="caution">
    <text evidence="1">The sequence shown here is derived from an EMBL/GenBank/DDBJ whole genome shotgun (WGS) entry which is preliminary data.</text>
</comment>
<proteinExistence type="predicted"/>
<reference evidence="1 2" key="1">
    <citation type="submission" date="2018-03" db="EMBL/GenBank/DDBJ databases">
        <title>Actinopolyspora mortivallis from Sahara, screening for active biomolecules.</title>
        <authorList>
            <person name="Selama O."/>
            <person name="Wellington E.M.H."/>
            <person name="Hacene H."/>
        </authorList>
    </citation>
    <scope>NUCLEOTIDE SEQUENCE [LARGE SCALE GENOMIC DNA]</scope>
    <source>
        <strain evidence="1 2">M5A</strain>
    </source>
</reference>
<dbReference type="NCBIfam" id="NF038146">
    <property type="entry name" value="LxmA_leader"/>
    <property type="match status" value="1"/>
</dbReference>
<organism evidence="1 2">
    <name type="scientific">Actinopolyspora mortivallis</name>
    <dbReference type="NCBI Taxonomy" id="33906"/>
    <lineage>
        <taxon>Bacteria</taxon>
        <taxon>Bacillati</taxon>
        <taxon>Actinomycetota</taxon>
        <taxon>Actinomycetes</taxon>
        <taxon>Actinopolysporales</taxon>
        <taxon>Actinopolysporaceae</taxon>
        <taxon>Actinopolyspora</taxon>
    </lineage>
</organism>
<sequence length="60" mass="6155">MEKTSAIMELVAGYEAYSQADELNVTAATDAPATSPACIASFSASAVSSRTTVDTYNNGC</sequence>
<protein>
    <submittedName>
        <fullName evidence="1">Uncharacterized protein</fullName>
    </submittedName>
</protein>
<name>A0A2T0GSM2_ACTMO</name>
<dbReference type="Proteomes" id="UP000239352">
    <property type="component" value="Unassembled WGS sequence"/>
</dbReference>
<dbReference type="AlphaFoldDB" id="A0A2T0GSM2"/>
<gene>
    <name evidence="1" type="ORF">CEP50_17530</name>
</gene>